<comment type="similarity">
    <text evidence="2">Belongs to the cytidylyltransferase family.</text>
</comment>
<keyword evidence="4" id="KW-0808">Transferase</keyword>
<gene>
    <name evidence="14" type="ORF">TR140283</name>
</gene>
<keyword evidence="7" id="KW-0594">Phospholipid biosynthesis</keyword>
<evidence type="ECO:0000256" key="1">
    <source>
        <dbReference type="ARBA" id="ARBA00005189"/>
    </source>
</evidence>
<evidence type="ECO:0000256" key="9">
    <source>
        <dbReference type="ARBA" id="ARBA00024191"/>
    </source>
</evidence>
<evidence type="ECO:0000256" key="5">
    <source>
        <dbReference type="ARBA" id="ARBA00022695"/>
    </source>
</evidence>
<evidence type="ECO:0000256" key="12">
    <source>
        <dbReference type="SAM" id="Phobius"/>
    </source>
</evidence>
<dbReference type="CDD" id="cd02174">
    <property type="entry name" value="CCT"/>
    <property type="match status" value="1"/>
</dbReference>
<dbReference type="InterPro" id="IPR044608">
    <property type="entry name" value="Ect1/PCYT2"/>
</dbReference>
<comment type="pathway">
    <text evidence="1">Lipid metabolism.</text>
</comment>
<sequence>MNVNSSKFHSGKQVRVWVDGCFDFVHFGHANVVRQAKCLGDYLVVGIHSDEEIAKHKGPPVFTQDERYTLLCAIKWVDQVVKDAPYVTQLDVLERHNCNFCVHGDDLTTTADGLDTYALVKGAGKYVEVKRTEGISTTDLLYRMLHAVQRAKCRVPGLIASQPTACTLLNDGPAPTCTFTPMGDEENCLRVFNTLETVAACASAGKVSSSSSSPMRASSSRAQPTTSVYTSGIMHYLPNALRIADFVAPGDRQGGQPFDGIRSPRPGETVIYVPGAFDLFRILYCCFSLANLCLFVFYHSPFIKTIAQFDKAVPSFGLRQEGNPRFLIEYAASMQ</sequence>
<dbReference type="EC" id="2.7.7.14" evidence="10"/>
<evidence type="ECO:0000256" key="2">
    <source>
        <dbReference type="ARBA" id="ARBA00010101"/>
    </source>
</evidence>
<keyword evidence="6" id="KW-0443">Lipid metabolism</keyword>
<keyword evidence="12" id="KW-1133">Transmembrane helix</keyword>
<dbReference type="Gene3D" id="3.40.50.620">
    <property type="entry name" value="HUPs"/>
    <property type="match status" value="1"/>
</dbReference>
<reference evidence="14" key="1">
    <citation type="submission" date="2016-01" db="EMBL/GenBank/DDBJ databases">
        <title>Reference transcriptome for the parasite Schistocephalus solidus: insights into the molecular evolution of parasitism.</title>
        <authorList>
            <person name="Hebert F.O."/>
            <person name="Grambauer S."/>
            <person name="Barber I."/>
            <person name="Landry C.R."/>
            <person name="Aubin-Horth N."/>
        </authorList>
    </citation>
    <scope>NUCLEOTIDE SEQUENCE</scope>
</reference>
<evidence type="ECO:0000256" key="4">
    <source>
        <dbReference type="ARBA" id="ARBA00022679"/>
    </source>
</evidence>
<organism evidence="14">
    <name type="scientific">Schistocephalus solidus</name>
    <name type="common">Tapeworm</name>
    <dbReference type="NCBI Taxonomy" id="70667"/>
    <lineage>
        <taxon>Eukaryota</taxon>
        <taxon>Metazoa</taxon>
        <taxon>Spiralia</taxon>
        <taxon>Lophotrochozoa</taxon>
        <taxon>Platyhelminthes</taxon>
        <taxon>Cestoda</taxon>
        <taxon>Eucestoda</taxon>
        <taxon>Diphyllobothriidea</taxon>
        <taxon>Diphyllobothriidae</taxon>
        <taxon>Schistocephalus</taxon>
    </lineage>
</organism>
<comment type="pathway">
    <text evidence="9">Phospholipid metabolism; phosphatidylethanolamine biosynthesis; phosphatidylethanolamine from ethanolamine: step 2/3.</text>
</comment>
<name>A0A0X3QBY4_SCHSO</name>
<keyword evidence="12" id="KW-0472">Membrane</keyword>
<dbReference type="InterPro" id="IPR014729">
    <property type="entry name" value="Rossmann-like_a/b/a_fold"/>
</dbReference>
<dbReference type="EMBL" id="GEEE01004873">
    <property type="protein sequence ID" value="JAP58352.1"/>
    <property type="molecule type" value="Transcribed_RNA"/>
</dbReference>
<feature type="domain" description="Cytidyltransferase-like" evidence="13">
    <location>
        <begin position="18"/>
        <end position="140"/>
    </location>
</feature>
<evidence type="ECO:0000256" key="3">
    <source>
        <dbReference type="ARBA" id="ARBA00022516"/>
    </source>
</evidence>
<dbReference type="AlphaFoldDB" id="A0A0X3QBY4"/>
<proteinExistence type="inferred from homology"/>
<evidence type="ECO:0000259" key="13">
    <source>
        <dbReference type="Pfam" id="PF01467"/>
    </source>
</evidence>
<evidence type="ECO:0000256" key="6">
    <source>
        <dbReference type="ARBA" id="ARBA00023098"/>
    </source>
</evidence>
<dbReference type="GO" id="GO:0005737">
    <property type="term" value="C:cytoplasm"/>
    <property type="evidence" value="ECO:0007669"/>
    <property type="project" value="TreeGrafter"/>
</dbReference>
<dbReference type="PANTHER" id="PTHR45780">
    <property type="entry name" value="ETHANOLAMINE-PHOSPHATE CYTIDYLYLTRANSFERASE"/>
    <property type="match status" value="1"/>
</dbReference>
<dbReference type="NCBIfam" id="TIGR00125">
    <property type="entry name" value="cyt_tran_rel"/>
    <property type="match status" value="1"/>
</dbReference>
<dbReference type="GO" id="GO:0006646">
    <property type="term" value="P:phosphatidylethanolamine biosynthetic process"/>
    <property type="evidence" value="ECO:0007669"/>
    <property type="project" value="UniProtKB-UniPathway"/>
</dbReference>
<dbReference type="PANTHER" id="PTHR45780:SF2">
    <property type="entry name" value="ETHANOLAMINE-PHOSPHATE CYTIDYLYLTRANSFERASE"/>
    <property type="match status" value="1"/>
</dbReference>
<keyword evidence="3" id="KW-0444">Lipid biosynthesis</keyword>
<dbReference type="InterPro" id="IPR004821">
    <property type="entry name" value="Cyt_trans-like"/>
</dbReference>
<dbReference type="EMBL" id="GEEE01004082">
    <property type="protein sequence ID" value="JAP59143.1"/>
    <property type="molecule type" value="Transcribed_RNA"/>
</dbReference>
<evidence type="ECO:0000256" key="7">
    <source>
        <dbReference type="ARBA" id="ARBA00023209"/>
    </source>
</evidence>
<dbReference type="UniPathway" id="UPA00558">
    <property type="reaction ID" value="UER00742"/>
</dbReference>
<accession>A0A0X3QBY4</accession>
<dbReference type="GO" id="GO:0004306">
    <property type="term" value="F:ethanolamine-phosphate cytidylyltransferase activity"/>
    <property type="evidence" value="ECO:0007669"/>
    <property type="project" value="UniProtKB-EC"/>
</dbReference>
<protein>
    <recommendedName>
        <fullName evidence="10">ethanolamine-phosphate cytidylyltransferase</fullName>
        <ecNumber evidence="10">2.7.7.14</ecNumber>
    </recommendedName>
    <alternativeName>
        <fullName evidence="11">CTP:phosphoethanolamine cytidylyltransferase</fullName>
    </alternativeName>
</protein>
<evidence type="ECO:0000313" key="14">
    <source>
        <dbReference type="EMBL" id="JAP58352.1"/>
    </source>
</evidence>
<feature type="transmembrane region" description="Helical" evidence="12">
    <location>
        <begin position="279"/>
        <end position="298"/>
    </location>
</feature>
<dbReference type="InterPro" id="IPR041723">
    <property type="entry name" value="CCT"/>
</dbReference>
<dbReference type="Pfam" id="PF01467">
    <property type="entry name" value="CTP_transf_like"/>
    <property type="match status" value="1"/>
</dbReference>
<evidence type="ECO:0000256" key="8">
    <source>
        <dbReference type="ARBA" id="ARBA00023264"/>
    </source>
</evidence>
<keyword evidence="12" id="KW-0812">Transmembrane</keyword>
<dbReference type="SUPFAM" id="SSF52374">
    <property type="entry name" value="Nucleotidylyl transferase"/>
    <property type="match status" value="1"/>
</dbReference>
<keyword evidence="8" id="KW-1208">Phospholipid metabolism</keyword>
<evidence type="ECO:0000256" key="11">
    <source>
        <dbReference type="ARBA" id="ARBA00031473"/>
    </source>
</evidence>
<evidence type="ECO:0000256" key="10">
    <source>
        <dbReference type="ARBA" id="ARBA00024221"/>
    </source>
</evidence>
<keyword evidence="5" id="KW-0548">Nucleotidyltransferase</keyword>